<protein>
    <submittedName>
        <fullName evidence="1">Uncharacterized protein</fullName>
    </submittedName>
</protein>
<dbReference type="EMBL" id="CM046116">
    <property type="protein sequence ID" value="KAI8421825.1"/>
    <property type="molecule type" value="Genomic_DNA"/>
</dbReference>
<keyword evidence="2" id="KW-1185">Reference proteome</keyword>
<proteinExistence type="predicted"/>
<gene>
    <name evidence="1" type="ORF">MSG28_009774</name>
</gene>
<comment type="caution">
    <text evidence="1">The sequence shown here is derived from an EMBL/GenBank/DDBJ whole genome shotgun (WGS) entry which is preliminary data.</text>
</comment>
<dbReference type="Proteomes" id="UP001064048">
    <property type="component" value="Chromosome 16"/>
</dbReference>
<reference evidence="1 2" key="1">
    <citation type="journal article" date="2022" name="Genome Biol. Evol.">
        <title>The Spruce Budworm Genome: Reconstructing the Evolutionary History of Antifreeze Proteins.</title>
        <authorList>
            <person name="Beliveau C."/>
            <person name="Gagne P."/>
            <person name="Picq S."/>
            <person name="Vernygora O."/>
            <person name="Keeling C.I."/>
            <person name="Pinkney K."/>
            <person name="Doucet D."/>
            <person name="Wen F."/>
            <person name="Johnston J.S."/>
            <person name="Maaroufi H."/>
            <person name="Boyle B."/>
            <person name="Laroche J."/>
            <person name="Dewar K."/>
            <person name="Juretic N."/>
            <person name="Blackburn G."/>
            <person name="Nisole A."/>
            <person name="Brunet B."/>
            <person name="Brandao M."/>
            <person name="Lumley L."/>
            <person name="Duan J."/>
            <person name="Quan G."/>
            <person name="Lucarotti C.J."/>
            <person name="Roe A.D."/>
            <person name="Sperling F.A.H."/>
            <person name="Levesque R.C."/>
            <person name="Cusson M."/>
        </authorList>
    </citation>
    <scope>NUCLEOTIDE SEQUENCE [LARGE SCALE GENOMIC DNA]</scope>
    <source>
        <strain evidence="1">Glfc:IPQL:Cfum</strain>
    </source>
</reference>
<name>A0ACC0JCJ1_CHOFU</name>
<accession>A0ACC0JCJ1</accession>
<evidence type="ECO:0000313" key="1">
    <source>
        <dbReference type="EMBL" id="KAI8421825.1"/>
    </source>
</evidence>
<sequence length="352" mass="39891">MERVVKHQDSSIMNVSELENAIFRKRPVLRQPRVYTTVFKRTVITEWHLICDKSWLKDFTQTLFQFGVLTGSLLFGMASDRYGRKVSMIVAVVLEVFMGVIASFLPDYWSFTIVRMIVGFSVGGVMVVGFVIIMEYVGSEKRYIISALYQVPFTLGHIILAGFGYYFRDYMYFQLAISIVNVILLLYICILPESPRWLLAMNKTEEAIEILQRVAKINNMPVDDIRHKIEMDQMERQSSTLKKGTVADLFRIAAVVFACIGVLFSFIVFVIVYLYCTEMFPTVVRNAALGISSMMARVGSMIAPFVVDLGSYGVWCAPVAFGVFPLIAAALCLLLPETKDCELLTTLKKEKL</sequence>
<organism evidence="1 2">
    <name type="scientific">Choristoneura fumiferana</name>
    <name type="common">Spruce budworm moth</name>
    <name type="synonym">Archips fumiferana</name>
    <dbReference type="NCBI Taxonomy" id="7141"/>
    <lineage>
        <taxon>Eukaryota</taxon>
        <taxon>Metazoa</taxon>
        <taxon>Ecdysozoa</taxon>
        <taxon>Arthropoda</taxon>
        <taxon>Hexapoda</taxon>
        <taxon>Insecta</taxon>
        <taxon>Pterygota</taxon>
        <taxon>Neoptera</taxon>
        <taxon>Endopterygota</taxon>
        <taxon>Lepidoptera</taxon>
        <taxon>Glossata</taxon>
        <taxon>Ditrysia</taxon>
        <taxon>Tortricoidea</taxon>
        <taxon>Tortricidae</taxon>
        <taxon>Tortricinae</taxon>
        <taxon>Choristoneura</taxon>
    </lineage>
</organism>
<evidence type="ECO:0000313" key="2">
    <source>
        <dbReference type="Proteomes" id="UP001064048"/>
    </source>
</evidence>